<sequence>MTRTTAPQAVATALALAGCSAGEQRREVDAAPAKIDGRQAARQGDLLSGSWAPLPGRIVDIAATDDMLFLADVPEAGHPMRVHAGRWRDGQWRWEQPWSVPWPPTVPAGHDLTGSGAWLGVAATSGGAHVSLTRVEYQGGSHGIAVATLVDGAWTNTTELESPTDADIAFGRPALRRGDVLLTADGHDRLWHYTRANDDWQGQPIALPAGSTLMLEPAMDLSADAADLAVAYQDAADKPALALYRRGPAGGYALAGTRALPGPVTALAFAGAELFLGFQRPTPDGAVVWALPAALPDPLVPARRLELPAPADPKHEHLSDGDVSPDWVLALQLDAAWVRDAAAAGPLRRLDLPPAKDGKLRRPAGALMGSVAVLLVDGRLGSFALE</sequence>
<accession>A0ABT5E669</accession>
<dbReference type="Proteomes" id="UP001221686">
    <property type="component" value="Unassembled WGS sequence"/>
</dbReference>
<evidence type="ECO:0000313" key="2">
    <source>
        <dbReference type="Proteomes" id="UP001221686"/>
    </source>
</evidence>
<reference evidence="1 2" key="1">
    <citation type="submission" date="2022-11" db="EMBL/GenBank/DDBJ databases">
        <title>Minimal conservation of predation-associated metabolite biosynthetic gene clusters underscores biosynthetic potential of Myxococcota including descriptions for ten novel species: Archangium lansinium sp. nov., Myxococcus landrumus sp. nov., Nannocystis bai.</title>
        <authorList>
            <person name="Ahearne A."/>
            <person name="Stevens C."/>
            <person name="Dowd S."/>
        </authorList>
    </citation>
    <scope>NUCLEOTIDE SEQUENCE [LARGE SCALE GENOMIC DNA]</scope>
    <source>
        <strain evidence="1 2">BB15-2</strain>
    </source>
</reference>
<dbReference type="EMBL" id="JAQNDL010000003">
    <property type="protein sequence ID" value="MDC0721349.1"/>
    <property type="molecule type" value="Genomic_DNA"/>
</dbReference>
<proteinExistence type="predicted"/>
<evidence type="ECO:0008006" key="3">
    <source>
        <dbReference type="Google" id="ProtNLM"/>
    </source>
</evidence>
<name>A0ABT5E669_9BACT</name>
<keyword evidence="2" id="KW-1185">Reference proteome</keyword>
<protein>
    <recommendedName>
        <fullName evidence="3">Lipoprotein</fullName>
    </recommendedName>
</protein>
<dbReference type="RefSeq" id="WP_272089853.1">
    <property type="nucleotide sequence ID" value="NZ_JAQNDL010000003.1"/>
</dbReference>
<organism evidence="1 2">
    <name type="scientific">Nannocystis bainbridge</name>
    <dbReference type="NCBI Taxonomy" id="2995303"/>
    <lineage>
        <taxon>Bacteria</taxon>
        <taxon>Pseudomonadati</taxon>
        <taxon>Myxococcota</taxon>
        <taxon>Polyangia</taxon>
        <taxon>Nannocystales</taxon>
        <taxon>Nannocystaceae</taxon>
        <taxon>Nannocystis</taxon>
    </lineage>
</organism>
<dbReference type="PROSITE" id="PS51257">
    <property type="entry name" value="PROKAR_LIPOPROTEIN"/>
    <property type="match status" value="1"/>
</dbReference>
<gene>
    <name evidence="1" type="ORF">POL25_30860</name>
</gene>
<comment type="caution">
    <text evidence="1">The sequence shown here is derived from an EMBL/GenBank/DDBJ whole genome shotgun (WGS) entry which is preliminary data.</text>
</comment>
<evidence type="ECO:0000313" key="1">
    <source>
        <dbReference type="EMBL" id="MDC0721349.1"/>
    </source>
</evidence>